<evidence type="ECO:0000313" key="2">
    <source>
        <dbReference type="Proteomes" id="UP000253664"/>
    </source>
</evidence>
<gene>
    <name evidence="1" type="ORF">L249_3547</name>
</gene>
<dbReference type="AlphaFoldDB" id="A0A367LM43"/>
<protein>
    <submittedName>
        <fullName evidence="1">Uncharacterized protein</fullName>
    </submittedName>
</protein>
<dbReference type="Proteomes" id="UP000253664">
    <property type="component" value="Unassembled WGS sequence"/>
</dbReference>
<sequence length="129" mass="14369">MAVPSAFFFSLLSTPDGFTLVPTSLSQLKRLPGTPSPDSRVCYSFLSPYFAIPLVPLLLVFSSCSWPDSQLTIFYRRTDGKEFTYRYIEFGTRFSSQPLFVGYSSGRHELPPAVQVDSAPSTSRTRPLA</sequence>
<reference evidence="1 2" key="1">
    <citation type="journal article" date="2015" name="BMC Genomics">
        <title>Insights from the genome of Ophiocordyceps polyrhachis-furcata to pathogenicity and host specificity in insect fungi.</title>
        <authorList>
            <person name="Wichadakul D."/>
            <person name="Kobmoo N."/>
            <person name="Ingsriswang S."/>
            <person name="Tangphatsornruang S."/>
            <person name="Chantasingh D."/>
            <person name="Luangsa-ard J.J."/>
            <person name="Eurwilaichitr L."/>
        </authorList>
    </citation>
    <scope>NUCLEOTIDE SEQUENCE [LARGE SCALE GENOMIC DNA]</scope>
    <source>
        <strain evidence="1 2">BCC 54312</strain>
    </source>
</reference>
<keyword evidence="2" id="KW-1185">Reference proteome</keyword>
<dbReference type="EMBL" id="LKCN02000002">
    <property type="protein sequence ID" value="RCI15506.1"/>
    <property type="molecule type" value="Genomic_DNA"/>
</dbReference>
<name>A0A367LM43_9HYPO</name>
<comment type="caution">
    <text evidence="1">The sequence shown here is derived from an EMBL/GenBank/DDBJ whole genome shotgun (WGS) entry which is preliminary data.</text>
</comment>
<proteinExistence type="predicted"/>
<organism evidence="1 2">
    <name type="scientific">Ophiocordyceps polyrhachis-furcata BCC 54312</name>
    <dbReference type="NCBI Taxonomy" id="1330021"/>
    <lineage>
        <taxon>Eukaryota</taxon>
        <taxon>Fungi</taxon>
        <taxon>Dikarya</taxon>
        <taxon>Ascomycota</taxon>
        <taxon>Pezizomycotina</taxon>
        <taxon>Sordariomycetes</taxon>
        <taxon>Hypocreomycetidae</taxon>
        <taxon>Hypocreales</taxon>
        <taxon>Ophiocordycipitaceae</taxon>
        <taxon>Ophiocordyceps</taxon>
    </lineage>
</organism>
<accession>A0A367LM43</accession>
<evidence type="ECO:0000313" key="1">
    <source>
        <dbReference type="EMBL" id="RCI15506.1"/>
    </source>
</evidence>